<sequence length="125" mass="14525">MWCWCSNVVISVGTGRRRGHWKEVTTEHHRLGIHANMESSNSISSKQEKQEISGSDVLWALQKRVSTSRKKKKKKESSSSSAPSRMEEIHVDYYTDVRPLCINDYWGPKLDQLEKRLRHLSQDTL</sequence>
<dbReference type="OrthoDB" id="1295485at2759"/>
<reference evidence="2" key="2">
    <citation type="submission" date="2007-03" db="EMBL/GenBank/DDBJ databases">
        <authorList>
            <consortium name="The International Medicago Genome Annotation Group"/>
        </authorList>
    </citation>
    <scope>NUCLEOTIDE SEQUENCE</scope>
</reference>
<organism evidence="2">
    <name type="scientific">Medicago truncatula</name>
    <name type="common">Barrel medic</name>
    <name type="synonym">Medicago tribuloides</name>
    <dbReference type="NCBI Taxonomy" id="3880"/>
    <lineage>
        <taxon>Eukaryota</taxon>
        <taxon>Viridiplantae</taxon>
        <taxon>Streptophyta</taxon>
        <taxon>Embryophyta</taxon>
        <taxon>Tracheophyta</taxon>
        <taxon>Spermatophyta</taxon>
        <taxon>Magnoliopsida</taxon>
        <taxon>eudicotyledons</taxon>
        <taxon>Gunneridae</taxon>
        <taxon>Pentapetalae</taxon>
        <taxon>rosids</taxon>
        <taxon>fabids</taxon>
        <taxon>Fabales</taxon>
        <taxon>Fabaceae</taxon>
        <taxon>Papilionoideae</taxon>
        <taxon>50 kb inversion clade</taxon>
        <taxon>NPAAA clade</taxon>
        <taxon>Hologalegina</taxon>
        <taxon>IRL clade</taxon>
        <taxon>Trifolieae</taxon>
        <taxon>Medicago</taxon>
    </lineage>
</organism>
<reference evidence="3 6" key="3">
    <citation type="journal article" date="2011" name="Nature">
        <title>The Medicago genome provides insight into the evolution of rhizobial symbioses.</title>
        <authorList>
            <person name="Young N.D."/>
            <person name="Debelle F."/>
            <person name="Oldroyd G.E."/>
            <person name="Geurts R."/>
            <person name="Cannon S.B."/>
            <person name="Udvardi M.K."/>
            <person name="Benedito V.A."/>
            <person name="Mayer K.F."/>
            <person name="Gouzy J."/>
            <person name="Schoof H."/>
            <person name="Van de Peer Y."/>
            <person name="Proost S."/>
            <person name="Cook D.R."/>
            <person name="Meyers B.C."/>
            <person name="Spannagl M."/>
            <person name="Cheung F."/>
            <person name="De Mita S."/>
            <person name="Krishnakumar V."/>
            <person name="Gundlach H."/>
            <person name="Zhou S."/>
            <person name="Mudge J."/>
            <person name="Bharti A.K."/>
            <person name="Murray J.D."/>
            <person name="Naoumkina M.A."/>
            <person name="Rosen B."/>
            <person name="Silverstein K.A."/>
            <person name="Tang H."/>
            <person name="Rombauts S."/>
            <person name="Zhao P.X."/>
            <person name="Zhou P."/>
            <person name="Barbe V."/>
            <person name="Bardou P."/>
            <person name="Bechner M."/>
            <person name="Bellec A."/>
            <person name="Berger A."/>
            <person name="Berges H."/>
            <person name="Bidwell S."/>
            <person name="Bisseling T."/>
            <person name="Choisne N."/>
            <person name="Couloux A."/>
            <person name="Denny R."/>
            <person name="Deshpande S."/>
            <person name="Dai X."/>
            <person name="Doyle J.J."/>
            <person name="Dudez A.M."/>
            <person name="Farmer A.D."/>
            <person name="Fouteau S."/>
            <person name="Franken C."/>
            <person name="Gibelin C."/>
            <person name="Gish J."/>
            <person name="Goldstein S."/>
            <person name="Gonzalez A.J."/>
            <person name="Green P.J."/>
            <person name="Hallab A."/>
            <person name="Hartog M."/>
            <person name="Hua A."/>
            <person name="Humphray S.J."/>
            <person name="Jeong D.H."/>
            <person name="Jing Y."/>
            <person name="Jocker A."/>
            <person name="Kenton S.M."/>
            <person name="Kim D.J."/>
            <person name="Klee K."/>
            <person name="Lai H."/>
            <person name="Lang C."/>
            <person name="Lin S."/>
            <person name="Macmil S.L."/>
            <person name="Magdelenat G."/>
            <person name="Matthews L."/>
            <person name="McCorrison J."/>
            <person name="Monaghan E.L."/>
            <person name="Mun J.H."/>
            <person name="Najar F.Z."/>
            <person name="Nicholson C."/>
            <person name="Noirot C."/>
            <person name="O'Bleness M."/>
            <person name="Paule C.R."/>
            <person name="Poulain J."/>
            <person name="Prion F."/>
            <person name="Qin B."/>
            <person name="Qu C."/>
            <person name="Retzel E.F."/>
            <person name="Riddle C."/>
            <person name="Sallet E."/>
            <person name="Samain S."/>
            <person name="Samson N."/>
            <person name="Sanders I."/>
            <person name="Saurat O."/>
            <person name="Scarpelli C."/>
            <person name="Schiex T."/>
            <person name="Segurens B."/>
            <person name="Severin A.J."/>
            <person name="Sherrier D.J."/>
            <person name="Shi R."/>
            <person name="Sims S."/>
            <person name="Singer S.R."/>
            <person name="Sinharoy S."/>
            <person name="Sterck L."/>
            <person name="Viollet A."/>
            <person name="Wang B.B."/>
            <person name="Wang K."/>
            <person name="Wang M."/>
            <person name="Wang X."/>
            <person name="Warfsmann J."/>
            <person name="Weissenbach J."/>
            <person name="White D.D."/>
            <person name="White J.D."/>
            <person name="Wiley G.B."/>
            <person name="Wincker P."/>
            <person name="Xing Y."/>
            <person name="Yang L."/>
            <person name="Yao Z."/>
            <person name="Ying F."/>
            <person name="Zhai J."/>
            <person name="Zhou L."/>
            <person name="Zuber A."/>
            <person name="Denarie J."/>
            <person name="Dixon R.A."/>
            <person name="May G.D."/>
            <person name="Schwartz D.C."/>
            <person name="Rogers J."/>
            <person name="Quetier F."/>
            <person name="Town C.D."/>
            <person name="Roe B.A."/>
        </authorList>
    </citation>
    <scope>NUCLEOTIDE SEQUENCE [LARGE SCALE GENOMIC DNA]</scope>
    <source>
        <strain evidence="3">A17</strain>
        <strain evidence="5 6">cv. Jemalong A17</strain>
    </source>
</reference>
<reference evidence="2" key="1">
    <citation type="submission" date="2004-10" db="EMBL/GenBank/DDBJ databases">
        <authorList>
            <person name="Town C.D."/>
        </authorList>
    </citation>
    <scope>NUCLEOTIDE SEQUENCE</scope>
</reference>
<dbReference type="OMA" id="PLCINDY"/>
<reference evidence="4" key="7">
    <citation type="journal article" date="2018" name="Nat. Plants">
        <title>Whole-genome landscape of Medicago truncatula symbiotic genes.</title>
        <authorList>
            <person name="Pecrix Y."/>
            <person name="Gamas P."/>
            <person name="Carrere S."/>
        </authorList>
    </citation>
    <scope>NUCLEOTIDE SEQUENCE</scope>
    <source>
        <tissue evidence="4">Leaves</tissue>
    </source>
</reference>
<accession>Q2HTD5</accession>
<dbReference type="PANTHER" id="PTHR37728:SF1">
    <property type="entry name" value="OS06G0132300 PROTEIN"/>
    <property type="match status" value="1"/>
</dbReference>
<reference evidence="5" key="5">
    <citation type="submission" date="2015-04" db="UniProtKB">
        <authorList>
            <consortium name="EnsemblPlants"/>
        </authorList>
    </citation>
    <scope>IDENTIFICATION</scope>
    <source>
        <strain evidence="5">cv. Jemalong A17</strain>
    </source>
</reference>
<dbReference type="Proteomes" id="UP000265566">
    <property type="component" value="Chromosome 7"/>
</dbReference>
<protein>
    <submittedName>
        <fullName evidence="2 5">Uncharacterized protein</fullName>
    </submittedName>
</protein>
<feature type="region of interest" description="Disordered" evidence="1">
    <location>
        <begin position="66"/>
        <end position="85"/>
    </location>
</feature>
<dbReference type="EMBL" id="PSQE01000007">
    <property type="protein sequence ID" value="RHN49597.1"/>
    <property type="molecule type" value="Genomic_DNA"/>
</dbReference>
<evidence type="ECO:0000313" key="4">
    <source>
        <dbReference type="EMBL" id="RHN49597.1"/>
    </source>
</evidence>
<dbReference type="HOGENOM" id="CLU_1828798_0_0_1"/>
<dbReference type="AlphaFoldDB" id="Q2HTD5"/>
<reference evidence="3 6" key="4">
    <citation type="journal article" date="2014" name="BMC Genomics">
        <title>An improved genome release (version Mt4.0) for the model legume Medicago truncatula.</title>
        <authorList>
            <person name="Tang H."/>
            <person name="Krishnakumar V."/>
            <person name="Bidwell S."/>
            <person name="Rosen B."/>
            <person name="Chan A."/>
            <person name="Zhou S."/>
            <person name="Gentzbittel L."/>
            <person name="Childs K.L."/>
            <person name="Yandell M."/>
            <person name="Gundlach H."/>
            <person name="Mayer K.F."/>
            <person name="Schwartz D.C."/>
            <person name="Town C.D."/>
        </authorList>
    </citation>
    <scope>GENOME REANNOTATION</scope>
    <source>
        <strain evidence="5 6">cv. Jemalong A17</strain>
    </source>
</reference>
<evidence type="ECO:0000313" key="2">
    <source>
        <dbReference type="EMBL" id="ABD32696.1"/>
    </source>
</evidence>
<name>Q2HTD5_MEDTR</name>
<evidence type="ECO:0000256" key="1">
    <source>
        <dbReference type="SAM" id="MobiDB-lite"/>
    </source>
</evidence>
<evidence type="ECO:0000313" key="3">
    <source>
        <dbReference type="EMBL" id="AES82816.1"/>
    </source>
</evidence>
<feature type="compositionally biased region" description="Basic residues" evidence="1">
    <location>
        <begin position="66"/>
        <end position="75"/>
    </location>
</feature>
<keyword evidence="6" id="KW-1185">Reference proteome</keyword>
<evidence type="ECO:0000313" key="5">
    <source>
        <dbReference type="EnsemblPlants" id="AES82816"/>
    </source>
</evidence>
<gene>
    <name evidence="5" type="primary">11425701</name>
    <name evidence="3" type="ordered locus">MTR_7g118130</name>
    <name evidence="2" type="ORF">MtrDRAFT_AC150443g4v2</name>
    <name evidence="4" type="ORF">MtrunA17_Chr7g0276211</name>
</gene>
<dbReference type="Gramene" id="rna44444">
    <property type="protein sequence ID" value="RHN49597.1"/>
    <property type="gene ID" value="gene44444"/>
</dbReference>
<dbReference type="Proteomes" id="UP000002051">
    <property type="component" value="Unassembled WGS sequence"/>
</dbReference>
<feature type="region of interest" description="Disordered" evidence="1">
    <location>
        <begin position="35"/>
        <end position="54"/>
    </location>
</feature>
<reference evidence="7" key="6">
    <citation type="journal article" date="2018" name="Nat. Plants">
        <title>Whole-genome landscape of Medicago truncatula symbiotic genes.</title>
        <authorList>
            <person name="Pecrix Y."/>
            <person name="Staton S.E."/>
            <person name="Sallet E."/>
            <person name="Lelandais-Briere C."/>
            <person name="Moreau S."/>
            <person name="Carrere S."/>
            <person name="Blein T."/>
            <person name="Jardinaud M.F."/>
            <person name="Latrasse D."/>
            <person name="Zouine M."/>
            <person name="Zahm M."/>
            <person name="Kreplak J."/>
            <person name="Mayjonade B."/>
            <person name="Satge C."/>
            <person name="Perez M."/>
            <person name="Cauet S."/>
            <person name="Marande W."/>
            <person name="Chantry-Darmon C."/>
            <person name="Lopez-Roques C."/>
            <person name="Bouchez O."/>
            <person name="Berard A."/>
            <person name="Debelle F."/>
            <person name="Munos S."/>
            <person name="Bendahmane A."/>
            <person name="Berges H."/>
            <person name="Niebel A."/>
            <person name="Buitink J."/>
            <person name="Frugier F."/>
            <person name="Benhamed M."/>
            <person name="Crespi M."/>
            <person name="Gouzy J."/>
            <person name="Gamas P."/>
        </authorList>
    </citation>
    <scope>NUCLEOTIDE SEQUENCE [LARGE SCALE GENOMIC DNA]</scope>
    <source>
        <strain evidence="7">cv. Jemalong A17</strain>
    </source>
</reference>
<dbReference type="EMBL" id="AC150443">
    <property type="protein sequence ID" value="ABD32696.1"/>
    <property type="molecule type" value="Genomic_DNA"/>
</dbReference>
<dbReference type="KEGG" id="mtr:11425701"/>
<dbReference type="PaxDb" id="3880-AES82816"/>
<evidence type="ECO:0000313" key="6">
    <source>
        <dbReference type="Proteomes" id="UP000002051"/>
    </source>
</evidence>
<evidence type="ECO:0000313" key="7">
    <source>
        <dbReference type="Proteomes" id="UP000265566"/>
    </source>
</evidence>
<dbReference type="PANTHER" id="PTHR37728">
    <property type="entry name" value="BNAA04G26730D PROTEIN"/>
    <property type="match status" value="1"/>
</dbReference>
<dbReference type="EMBL" id="CM001223">
    <property type="protein sequence ID" value="AES82816.1"/>
    <property type="molecule type" value="Genomic_DNA"/>
</dbReference>
<dbReference type="EnsemblPlants" id="AES82816">
    <property type="protein sequence ID" value="AES82816"/>
    <property type="gene ID" value="MTR_7g118130"/>
</dbReference>
<proteinExistence type="predicted"/>